<keyword evidence="1" id="KW-1133">Transmembrane helix</keyword>
<feature type="non-terminal residue" evidence="2">
    <location>
        <position position="137"/>
    </location>
</feature>
<dbReference type="GO" id="GO:0005886">
    <property type="term" value="C:plasma membrane"/>
    <property type="evidence" value="ECO:0007669"/>
    <property type="project" value="TreeGrafter"/>
</dbReference>
<evidence type="ECO:0000256" key="1">
    <source>
        <dbReference type="SAM" id="Phobius"/>
    </source>
</evidence>
<keyword evidence="1" id="KW-0812">Transmembrane</keyword>
<name>A0A831LE73_9BACT</name>
<accession>A0A831LE73</accession>
<dbReference type="AlphaFoldDB" id="A0A831LE73"/>
<dbReference type="Gene3D" id="3.30.70.1430">
    <property type="entry name" value="Multidrug efflux transporter AcrB pore domain"/>
    <property type="match status" value="1"/>
</dbReference>
<dbReference type="Proteomes" id="UP000886162">
    <property type="component" value="Unassembled WGS sequence"/>
</dbReference>
<dbReference type="SUPFAM" id="SSF82693">
    <property type="entry name" value="Multidrug efflux transporter AcrB pore domain, PN1, PN2, PC1 and PC2 subdomains"/>
    <property type="match status" value="1"/>
</dbReference>
<gene>
    <name evidence="2" type="ORF">ENN94_02760</name>
</gene>
<dbReference type="Pfam" id="PF00873">
    <property type="entry name" value="ACR_tran"/>
    <property type="match status" value="1"/>
</dbReference>
<dbReference type="EMBL" id="DSDO01000189">
    <property type="protein sequence ID" value="HDR46601.1"/>
    <property type="molecule type" value="Genomic_DNA"/>
</dbReference>
<organism evidence="2">
    <name type="scientific">Geoalkalibacter subterraneus</name>
    <dbReference type="NCBI Taxonomy" id="483547"/>
    <lineage>
        <taxon>Bacteria</taxon>
        <taxon>Pseudomonadati</taxon>
        <taxon>Thermodesulfobacteriota</taxon>
        <taxon>Desulfuromonadia</taxon>
        <taxon>Desulfuromonadales</taxon>
        <taxon>Geoalkalibacteraceae</taxon>
        <taxon>Geoalkalibacter</taxon>
    </lineage>
</organism>
<dbReference type="PANTHER" id="PTHR32063">
    <property type="match status" value="1"/>
</dbReference>
<comment type="caution">
    <text evidence="2">The sequence shown here is derived from an EMBL/GenBank/DDBJ whole genome shotgun (WGS) entry which is preliminary data.</text>
</comment>
<proteinExistence type="predicted"/>
<protein>
    <submittedName>
        <fullName evidence="2">Efflux RND transporter permease subunit</fullName>
    </submittedName>
</protein>
<dbReference type="InterPro" id="IPR001036">
    <property type="entry name" value="Acrflvin-R"/>
</dbReference>
<evidence type="ECO:0000313" key="2">
    <source>
        <dbReference type="EMBL" id="HDR46601.1"/>
    </source>
</evidence>
<sequence length="137" mass="15142">MSSPSPSESLIARLVAPFLRTQPPVLLIIFALALGIAALWLTPREEEPQIVVPLADVFVQAPGASAQEVEQLISTHLEKLLWQIDGVEYVYSISQDGMAIVTVRFFVGEDRERSLVKLHNKISMNIGRAPPIVKGWI</sequence>
<dbReference type="Gene3D" id="1.20.1640.10">
    <property type="entry name" value="Multidrug efflux transporter AcrB transmembrane domain"/>
    <property type="match status" value="1"/>
</dbReference>
<feature type="transmembrane region" description="Helical" evidence="1">
    <location>
        <begin position="24"/>
        <end position="41"/>
    </location>
</feature>
<reference evidence="2" key="1">
    <citation type="journal article" date="2020" name="mSystems">
        <title>Genome- and Community-Level Interaction Insights into Carbon Utilization and Element Cycling Functions of Hydrothermarchaeota in Hydrothermal Sediment.</title>
        <authorList>
            <person name="Zhou Z."/>
            <person name="Liu Y."/>
            <person name="Xu W."/>
            <person name="Pan J."/>
            <person name="Luo Z.H."/>
            <person name="Li M."/>
        </authorList>
    </citation>
    <scope>NUCLEOTIDE SEQUENCE [LARGE SCALE GENOMIC DNA]</scope>
    <source>
        <strain evidence="2">SpSt-1220</strain>
    </source>
</reference>
<dbReference type="PANTHER" id="PTHR32063:SF16">
    <property type="entry name" value="CATION EFFLUX SYSTEM (ACRB_ACRD_ACRF FAMILY)"/>
    <property type="match status" value="1"/>
</dbReference>
<keyword evidence="1" id="KW-0472">Membrane</keyword>
<dbReference type="GO" id="GO:0042910">
    <property type="term" value="F:xenobiotic transmembrane transporter activity"/>
    <property type="evidence" value="ECO:0007669"/>
    <property type="project" value="TreeGrafter"/>
</dbReference>